<feature type="active site" evidence="3">
    <location>
        <position position="437"/>
    </location>
</feature>
<gene>
    <name evidence="6" type="ORF">L203_103788</name>
</gene>
<reference evidence="6" key="1">
    <citation type="submission" date="2016-06" db="EMBL/GenBank/DDBJ databases">
        <authorList>
            <person name="Cuomo C."/>
            <person name="Litvintseva A."/>
            <person name="Heitman J."/>
            <person name="Chen Y."/>
            <person name="Sun S."/>
            <person name="Springer D."/>
            <person name="Dromer F."/>
            <person name="Young S."/>
            <person name="Zeng Q."/>
            <person name="Chapman S."/>
            <person name="Gujja S."/>
            <person name="Saif S."/>
            <person name="Birren B."/>
        </authorList>
    </citation>
    <scope>NUCLEOTIDE SEQUENCE</scope>
    <source>
        <strain evidence="6">CBS 7841</strain>
    </source>
</reference>
<proteinExistence type="inferred from homology"/>
<dbReference type="PIRSF" id="PIRSF000443">
    <property type="entry name" value="Homoser_Ac_trans"/>
    <property type="match status" value="1"/>
</dbReference>
<feature type="active site" evidence="3">
    <location>
        <position position="466"/>
    </location>
</feature>
<dbReference type="NCBIfam" id="TIGR01392">
    <property type="entry name" value="homoserO_Ac_trn"/>
    <property type="match status" value="1"/>
</dbReference>
<dbReference type="InterPro" id="IPR008220">
    <property type="entry name" value="HAT_MetX-like"/>
</dbReference>
<reference evidence="6" key="2">
    <citation type="journal article" date="2022" name="Elife">
        <title>Obligate sexual reproduction of a homothallic fungus closely related to the Cryptococcus pathogenic species complex.</title>
        <authorList>
            <person name="Passer A.R."/>
            <person name="Clancey S.A."/>
            <person name="Shea T."/>
            <person name="David-Palma M."/>
            <person name="Averette A.F."/>
            <person name="Boekhout T."/>
            <person name="Porcel B.M."/>
            <person name="Nowrousian M."/>
            <person name="Cuomo C.A."/>
            <person name="Sun S."/>
            <person name="Heitman J."/>
            <person name="Coelho M.A."/>
        </authorList>
    </citation>
    <scope>NUCLEOTIDE SEQUENCE</scope>
    <source>
        <strain evidence="6">CBS 7841</strain>
    </source>
</reference>
<comment type="similarity">
    <text evidence="1">Belongs to the AB hydrolase superfamily. MetX family.</text>
</comment>
<feature type="compositionally biased region" description="Low complexity" evidence="4">
    <location>
        <begin position="303"/>
        <end position="312"/>
    </location>
</feature>
<dbReference type="InterPro" id="IPR000073">
    <property type="entry name" value="AB_hydrolase_1"/>
</dbReference>
<name>A0AAJ8M2D7_9TREE</name>
<evidence type="ECO:0000256" key="2">
    <source>
        <dbReference type="ARBA" id="ARBA00022679"/>
    </source>
</evidence>
<accession>A0AAJ8M2D7</accession>
<feature type="domain" description="AB hydrolase-1" evidence="5">
    <location>
        <begin position="60"/>
        <end position="213"/>
    </location>
</feature>
<dbReference type="RefSeq" id="XP_066069277.1">
    <property type="nucleotide sequence ID" value="XM_066213180.1"/>
</dbReference>
<dbReference type="SUPFAM" id="SSF53474">
    <property type="entry name" value="alpha/beta-Hydrolases"/>
    <property type="match status" value="1"/>
</dbReference>
<dbReference type="HAMAP" id="MF_00296">
    <property type="entry name" value="MetX_acyltransf"/>
    <property type="match status" value="1"/>
</dbReference>
<dbReference type="GO" id="GO:0004414">
    <property type="term" value="F:homoserine O-acetyltransferase activity"/>
    <property type="evidence" value="ECO:0007669"/>
    <property type="project" value="TreeGrafter"/>
</dbReference>
<dbReference type="Proteomes" id="UP000094043">
    <property type="component" value="Chromosome 4"/>
</dbReference>
<dbReference type="PANTHER" id="PTHR32268">
    <property type="entry name" value="HOMOSERINE O-ACETYLTRANSFERASE"/>
    <property type="match status" value="1"/>
</dbReference>
<dbReference type="Gene3D" id="3.40.50.1820">
    <property type="entry name" value="alpha/beta hydrolase"/>
    <property type="match status" value="1"/>
</dbReference>
<evidence type="ECO:0000256" key="1">
    <source>
        <dbReference type="ARBA" id="ARBA00006886"/>
    </source>
</evidence>
<evidence type="ECO:0000256" key="3">
    <source>
        <dbReference type="PIRSR" id="PIRSR000443-1"/>
    </source>
</evidence>
<dbReference type="PANTHER" id="PTHR32268:SF11">
    <property type="entry name" value="HOMOSERINE O-ACETYLTRANSFERASE"/>
    <property type="match status" value="1"/>
</dbReference>
<feature type="active site" description="Nucleophile" evidence="3">
    <location>
        <position position="154"/>
    </location>
</feature>
<dbReference type="GO" id="GO:0009092">
    <property type="term" value="P:homoserine metabolic process"/>
    <property type="evidence" value="ECO:0007669"/>
    <property type="project" value="TreeGrafter"/>
</dbReference>
<dbReference type="GO" id="GO:0009086">
    <property type="term" value="P:methionine biosynthetic process"/>
    <property type="evidence" value="ECO:0007669"/>
    <property type="project" value="TreeGrafter"/>
</dbReference>
<feature type="region of interest" description="Disordered" evidence="4">
    <location>
        <begin position="252"/>
        <end position="282"/>
    </location>
</feature>
<dbReference type="GeneID" id="91087998"/>
<evidence type="ECO:0000256" key="4">
    <source>
        <dbReference type="SAM" id="MobiDB-lite"/>
    </source>
</evidence>
<reference evidence="6" key="3">
    <citation type="submission" date="2024-01" db="EMBL/GenBank/DDBJ databases">
        <authorList>
            <person name="Coelho M.A."/>
            <person name="David-Palma M."/>
            <person name="Shea T."/>
            <person name="Sun S."/>
            <person name="Cuomo C.A."/>
            <person name="Heitman J."/>
        </authorList>
    </citation>
    <scope>NUCLEOTIDE SEQUENCE</scope>
    <source>
        <strain evidence="6">CBS 7841</strain>
    </source>
</reference>
<keyword evidence="2" id="KW-0808">Transferase</keyword>
<protein>
    <submittedName>
        <fullName evidence="6">Homoserine O-acetyltransferase</fullName>
    </submittedName>
</protein>
<dbReference type="InterPro" id="IPR029058">
    <property type="entry name" value="AB_hydrolase_fold"/>
</dbReference>
<evidence type="ECO:0000313" key="7">
    <source>
        <dbReference type="Proteomes" id="UP000094043"/>
    </source>
</evidence>
<evidence type="ECO:0000313" key="6">
    <source>
        <dbReference type="EMBL" id="WVN88577.1"/>
    </source>
</evidence>
<organism evidence="6 7">
    <name type="scientific">Cryptococcus depauperatus CBS 7841</name>
    <dbReference type="NCBI Taxonomy" id="1295531"/>
    <lineage>
        <taxon>Eukaryota</taxon>
        <taxon>Fungi</taxon>
        <taxon>Dikarya</taxon>
        <taxon>Basidiomycota</taxon>
        <taxon>Agaricomycotina</taxon>
        <taxon>Tremellomycetes</taxon>
        <taxon>Tremellales</taxon>
        <taxon>Cryptococcaceae</taxon>
        <taxon>Cryptococcus</taxon>
    </lineage>
</organism>
<keyword evidence="7" id="KW-1185">Reference proteome</keyword>
<dbReference type="Pfam" id="PF00561">
    <property type="entry name" value="Abhydrolase_1"/>
    <property type="match status" value="1"/>
</dbReference>
<sequence>MPSVLPSNQRVRPDNPYASLITQHICVIPSFTLESGVTLNNVPVAYKTWGKLNERADNCLVICHALTGSADVEDWWGPLLGVDKALDPTRFFIFCGNVIGSPYGTISSVTVNPETGKPFGPEMPGSSVKDDVRLHYILLKSLGVKAVAAAIGGSMGGATVLEYPLNTPPGFVRSIIPLATSARHSAWGISWGEAQRQSIYSDPDYKDGYYYDLGDRGIDLTKQPTRGLAAARMAALLTYRSRDSFEARFGRRAQGGRSKVPKGGVRIMGGQETTDPSLPSESDLAIQSPNFKAWREHNDGHRSASAHSLSRSYSEKIEEKGRPTEVVQSGMVKKTEKENGIGEELAPPKVFSAQSYLRYQGDKFTGRFDANCYIHITRKLDTHDLSTPSRDTSLSSLSSSLPAFLDAPEPIDEELETRLAHALSLEPSALIIGIESDGLFTTSEQKELAAHIPDAELVIIPSPDGHDGFLLEFEAINNWVEGWMKRKMPEYYQERVIPIEEYAKTEDGFHIKKESVFGEAEVDADITSW</sequence>
<dbReference type="AlphaFoldDB" id="A0AAJ8M2D7"/>
<evidence type="ECO:0000259" key="5">
    <source>
        <dbReference type="Pfam" id="PF00561"/>
    </source>
</evidence>
<dbReference type="KEGG" id="cdep:91087998"/>
<feature type="compositionally biased region" description="Basic and acidic residues" evidence="4">
    <location>
        <begin position="313"/>
        <end position="323"/>
    </location>
</feature>
<feature type="region of interest" description="Disordered" evidence="4">
    <location>
        <begin position="297"/>
        <end position="327"/>
    </location>
</feature>
<dbReference type="EMBL" id="CP143787">
    <property type="protein sequence ID" value="WVN88577.1"/>
    <property type="molecule type" value="Genomic_DNA"/>
</dbReference>
<feature type="compositionally biased region" description="Polar residues" evidence="4">
    <location>
        <begin position="271"/>
        <end position="282"/>
    </location>
</feature>